<name>A0A0C9VCE2_SPHS4</name>
<accession>A0A0C9VCE2</accession>
<keyword evidence="3" id="KW-1185">Reference proteome</keyword>
<gene>
    <name evidence="2" type="ORF">M422DRAFT_262583</name>
</gene>
<dbReference type="HOGENOM" id="CLU_2428458_0_0_1"/>
<organism evidence="2 3">
    <name type="scientific">Sphaerobolus stellatus (strain SS14)</name>
    <dbReference type="NCBI Taxonomy" id="990650"/>
    <lineage>
        <taxon>Eukaryota</taxon>
        <taxon>Fungi</taxon>
        <taxon>Dikarya</taxon>
        <taxon>Basidiomycota</taxon>
        <taxon>Agaricomycotina</taxon>
        <taxon>Agaricomycetes</taxon>
        <taxon>Phallomycetidae</taxon>
        <taxon>Geastrales</taxon>
        <taxon>Sphaerobolaceae</taxon>
        <taxon>Sphaerobolus</taxon>
    </lineage>
</organism>
<evidence type="ECO:0000313" key="3">
    <source>
        <dbReference type="Proteomes" id="UP000054279"/>
    </source>
</evidence>
<evidence type="ECO:0000256" key="1">
    <source>
        <dbReference type="SAM" id="MobiDB-lite"/>
    </source>
</evidence>
<sequence>MIGPSGEHTQMSGLIGQAQPMNLHHMGPSSNMGLHMPASNANQGQPGGLGNEGRLPSTNHAPTLQGNYFGTMDEFGSINAFTDFAYSTIAA</sequence>
<evidence type="ECO:0000313" key="2">
    <source>
        <dbReference type="EMBL" id="KIJ35200.1"/>
    </source>
</evidence>
<protein>
    <submittedName>
        <fullName evidence="2">Unplaced genomic scaffold SPHSTscaffold_116, whole genome shotgun sequence</fullName>
    </submittedName>
</protein>
<feature type="region of interest" description="Disordered" evidence="1">
    <location>
        <begin position="1"/>
        <end position="68"/>
    </location>
</feature>
<reference evidence="2 3" key="1">
    <citation type="submission" date="2014-06" db="EMBL/GenBank/DDBJ databases">
        <title>Evolutionary Origins and Diversification of the Mycorrhizal Mutualists.</title>
        <authorList>
            <consortium name="DOE Joint Genome Institute"/>
            <consortium name="Mycorrhizal Genomics Consortium"/>
            <person name="Kohler A."/>
            <person name="Kuo A."/>
            <person name="Nagy L.G."/>
            <person name="Floudas D."/>
            <person name="Copeland A."/>
            <person name="Barry K.W."/>
            <person name="Cichocki N."/>
            <person name="Veneault-Fourrey C."/>
            <person name="LaButti K."/>
            <person name="Lindquist E.A."/>
            <person name="Lipzen A."/>
            <person name="Lundell T."/>
            <person name="Morin E."/>
            <person name="Murat C."/>
            <person name="Riley R."/>
            <person name="Ohm R."/>
            <person name="Sun H."/>
            <person name="Tunlid A."/>
            <person name="Henrissat B."/>
            <person name="Grigoriev I.V."/>
            <person name="Hibbett D.S."/>
            <person name="Martin F."/>
        </authorList>
    </citation>
    <scope>NUCLEOTIDE SEQUENCE [LARGE SCALE GENOMIC DNA]</scope>
    <source>
        <strain evidence="2 3">SS14</strain>
    </source>
</reference>
<dbReference type="Proteomes" id="UP000054279">
    <property type="component" value="Unassembled WGS sequence"/>
</dbReference>
<dbReference type="EMBL" id="KN837191">
    <property type="protein sequence ID" value="KIJ35200.1"/>
    <property type="molecule type" value="Genomic_DNA"/>
</dbReference>
<feature type="compositionally biased region" description="Polar residues" evidence="1">
    <location>
        <begin position="56"/>
        <end position="68"/>
    </location>
</feature>
<proteinExistence type="predicted"/>
<dbReference type="AlphaFoldDB" id="A0A0C9VCE2"/>